<reference evidence="1" key="1">
    <citation type="submission" date="2022-08" db="EMBL/GenBank/DDBJ databases">
        <title>Genome Sequence of Lecanicillium fungicola.</title>
        <authorList>
            <person name="Buettner E."/>
        </authorList>
    </citation>
    <scope>NUCLEOTIDE SEQUENCE</scope>
    <source>
        <strain evidence="1">Babe33</strain>
    </source>
</reference>
<evidence type="ECO:0000313" key="2">
    <source>
        <dbReference type="Proteomes" id="UP001143910"/>
    </source>
</evidence>
<name>A0ACC1N5J5_9HYPO</name>
<proteinExistence type="predicted"/>
<dbReference type="Proteomes" id="UP001143910">
    <property type="component" value="Unassembled WGS sequence"/>
</dbReference>
<protein>
    <submittedName>
        <fullName evidence="1">Uncharacterized protein</fullName>
    </submittedName>
</protein>
<gene>
    <name evidence="1" type="ORF">NQ176_g6186</name>
</gene>
<accession>A0ACC1N5J5</accession>
<organism evidence="1 2">
    <name type="scientific">Zarea fungicola</name>
    <dbReference type="NCBI Taxonomy" id="93591"/>
    <lineage>
        <taxon>Eukaryota</taxon>
        <taxon>Fungi</taxon>
        <taxon>Dikarya</taxon>
        <taxon>Ascomycota</taxon>
        <taxon>Pezizomycotina</taxon>
        <taxon>Sordariomycetes</taxon>
        <taxon>Hypocreomycetidae</taxon>
        <taxon>Hypocreales</taxon>
        <taxon>Cordycipitaceae</taxon>
        <taxon>Zarea</taxon>
    </lineage>
</organism>
<evidence type="ECO:0000313" key="1">
    <source>
        <dbReference type="EMBL" id="KAJ2974194.1"/>
    </source>
</evidence>
<keyword evidence="2" id="KW-1185">Reference proteome</keyword>
<comment type="caution">
    <text evidence="1">The sequence shown here is derived from an EMBL/GenBank/DDBJ whole genome shotgun (WGS) entry which is preliminary data.</text>
</comment>
<sequence length="431" mass="48511">MNPSITRPTEDVRVIVFGSQDVMGSAVSDTDSTRTSWTLQLCKLLGCTSYLSLVPSADEAPGLISNAMYQTVIHEFLSSLEETEILQAPASDYQFLNKQYPVPSDTPDLAVQVQQFLSLSPQDIRSRSTIWVFTFGTWDVWNLAALPQAIASDALEDMATHIFEQVELLYLKALNPRSIAFSEFWVHVADSDMKKLMAPTASEIIDERALENFRIIIPKLLDITLAPVWLARQKPTYPHTIAQQLRNAVALTRLWNKKIEEKIEEWQKKGRSRPMGLELEGILSASNFPSSDAELEGFASKLPTETKQQNGQFDLIVAPYPKRIGSLFPVAEPDIMDAMREAEMQRGKLGDSAGSDGRVVNNSMLFKNAWTPCFESTMKFPGKEERQTVISCDELDGYLFYDESTLNQRAINHISSMTANYVLRQLFPPQR</sequence>
<dbReference type="EMBL" id="JANJQO010000862">
    <property type="protein sequence ID" value="KAJ2974194.1"/>
    <property type="molecule type" value="Genomic_DNA"/>
</dbReference>